<evidence type="ECO:0000313" key="12">
    <source>
        <dbReference type="RefSeq" id="XP_018438011.1"/>
    </source>
</evidence>
<evidence type="ECO:0000256" key="7">
    <source>
        <dbReference type="ARBA" id="ARBA00023242"/>
    </source>
</evidence>
<feature type="domain" description="Myb-like" evidence="9">
    <location>
        <begin position="67"/>
        <end position="117"/>
    </location>
</feature>
<evidence type="ECO:0000259" key="10">
    <source>
        <dbReference type="PROSITE" id="PS51294"/>
    </source>
</evidence>
<dbReference type="CDD" id="cd00167">
    <property type="entry name" value="SANT"/>
    <property type="match status" value="2"/>
</dbReference>
<gene>
    <name evidence="12" type="primary">LOC108810397</name>
</gene>
<evidence type="ECO:0000256" key="5">
    <source>
        <dbReference type="ARBA" id="ARBA00023159"/>
    </source>
</evidence>
<dbReference type="PANTHER" id="PTHR47995:SF22">
    <property type="entry name" value="(RAPE) HYPOTHETICAL PROTEIN"/>
    <property type="match status" value="1"/>
</dbReference>
<evidence type="ECO:0000256" key="6">
    <source>
        <dbReference type="ARBA" id="ARBA00023163"/>
    </source>
</evidence>
<keyword evidence="3" id="KW-0805">Transcription regulation</keyword>
<dbReference type="GO" id="GO:0090406">
    <property type="term" value="C:pollen tube"/>
    <property type="evidence" value="ECO:0007669"/>
    <property type="project" value="UniProtKB-ARBA"/>
</dbReference>
<dbReference type="InterPro" id="IPR001005">
    <property type="entry name" value="SANT/Myb"/>
</dbReference>
<dbReference type="RefSeq" id="XP_018438011.1">
    <property type="nucleotide sequence ID" value="XM_018582509.2"/>
</dbReference>
<dbReference type="InterPro" id="IPR017930">
    <property type="entry name" value="Myb_dom"/>
</dbReference>
<proteinExistence type="predicted"/>
<dbReference type="SUPFAM" id="SSF46689">
    <property type="entry name" value="Homeodomain-like"/>
    <property type="match status" value="1"/>
</dbReference>
<keyword evidence="7" id="KW-0539">Nucleus</keyword>
<dbReference type="Proteomes" id="UP000504610">
    <property type="component" value="Chromosome 6"/>
</dbReference>
<dbReference type="FunFam" id="1.10.10.60:FF:000001">
    <property type="entry name" value="MYB-related transcription factor"/>
    <property type="match status" value="1"/>
</dbReference>
<keyword evidence="5" id="KW-0010">Activator</keyword>
<reference evidence="12" key="2">
    <citation type="submission" date="2025-08" db="UniProtKB">
        <authorList>
            <consortium name="RefSeq"/>
        </authorList>
    </citation>
    <scope>IDENTIFICATION</scope>
    <source>
        <tissue evidence="12">Leaf</tissue>
    </source>
</reference>
<evidence type="ECO:0000256" key="1">
    <source>
        <dbReference type="ARBA" id="ARBA00004123"/>
    </source>
</evidence>
<reference evidence="11" key="1">
    <citation type="journal article" date="2019" name="Database">
        <title>The radish genome database (RadishGD): an integrated information resource for radish genomics.</title>
        <authorList>
            <person name="Yu H.J."/>
            <person name="Baek S."/>
            <person name="Lee Y.J."/>
            <person name="Cho A."/>
            <person name="Mun J.H."/>
        </authorList>
    </citation>
    <scope>NUCLEOTIDE SEQUENCE [LARGE SCALE GENOMIC DNA]</scope>
    <source>
        <strain evidence="11">cv. WK10039</strain>
    </source>
</reference>
<dbReference type="Pfam" id="PF00249">
    <property type="entry name" value="Myb_DNA-binding"/>
    <property type="match status" value="2"/>
</dbReference>
<dbReference type="GeneID" id="108810397"/>
<feature type="compositionally biased region" description="Low complexity" evidence="8">
    <location>
        <begin position="167"/>
        <end position="187"/>
    </location>
</feature>
<protein>
    <submittedName>
        <fullName evidence="12">Transcription factor MYB101</fullName>
    </submittedName>
</protein>
<evidence type="ECO:0000313" key="11">
    <source>
        <dbReference type="Proteomes" id="UP000504610"/>
    </source>
</evidence>
<dbReference type="GO" id="GO:0048235">
    <property type="term" value="P:pollen sperm cell differentiation"/>
    <property type="evidence" value="ECO:0007669"/>
    <property type="project" value="UniProtKB-ARBA"/>
</dbReference>
<dbReference type="GO" id="GO:0080092">
    <property type="term" value="P:regulation of pollen tube growth"/>
    <property type="evidence" value="ECO:0007669"/>
    <property type="project" value="UniProtKB-ARBA"/>
</dbReference>
<feature type="compositionally biased region" description="Basic and acidic residues" evidence="8">
    <location>
        <begin position="445"/>
        <end position="456"/>
    </location>
</feature>
<dbReference type="PANTHER" id="PTHR47995">
    <property type="entry name" value="TRANSCRIPTION FACTOR MYB33-RELATED"/>
    <property type="match status" value="1"/>
</dbReference>
<evidence type="ECO:0000256" key="8">
    <source>
        <dbReference type="SAM" id="MobiDB-lite"/>
    </source>
</evidence>
<dbReference type="KEGG" id="rsz:108810397"/>
<dbReference type="Gene3D" id="1.10.10.60">
    <property type="entry name" value="Homeodomain-like"/>
    <property type="match status" value="2"/>
</dbReference>
<dbReference type="SMART" id="SM00717">
    <property type="entry name" value="SANT"/>
    <property type="match status" value="2"/>
</dbReference>
<evidence type="ECO:0000256" key="3">
    <source>
        <dbReference type="ARBA" id="ARBA00023015"/>
    </source>
</evidence>
<feature type="domain" description="HTH myb-type" evidence="10">
    <location>
        <begin position="67"/>
        <end position="121"/>
    </location>
</feature>
<evidence type="ECO:0000256" key="2">
    <source>
        <dbReference type="ARBA" id="ARBA00022737"/>
    </source>
</evidence>
<dbReference type="InterPro" id="IPR009057">
    <property type="entry name" value="Homeodomain-like_sf"/>
</dbReference>
<dbReference type="GO" id="GO:0005634">
    <property type="term" value="C:nucleus"/>
    <property type="evidence" value="ECO:0007669"/>
    <property type="project" value="UniProtKB-SubCell"/>
</dbReference>
<keyword evidence="6" id="KW-0804">Transcription</keyword>
<keyword evidence="4" id="KW-0238">DNA-binding</keyword>
<dbReference type="PROSITE" id="PS51294">
    <property type="entry name" value="HTH_MYB"/>
    <property type="match status" value="2"/>
</dbReference>
<organism evidence="11 12">
    <name type="scientific">Raphanus sativus</name>
    <name type="common">Radish</name>
    <name type="synonym">Raphanus raphanistrum var. sativus</name>
    <dbReference type="NCBI Taxonomy" id="3726"/>
    <lineage>
        <taxon>Eukaryota</taxon>
        <taxon>Viridiplantae</taxon>
        <taxon>Streptophyta</taxon>
        <taxon>Embryophyta</taxon>
        <taxon>Tracheophyta</taxon>
        <taxon>Spermatophyta</taxon>
        <taxon>Magnoliopsida</taxon>
        <taxon>eudicotyledons</taxon>
        <taxon>Gunneridae</taxon>
        <taxon>Pentapetalae</taxon>
        <taxon>rosids</taxon>
        <taxon>malvids</taxon>
        <taxon>Brassicales</taxon>
        <taxon>Brassicaceae</taxon>
        <taxon>Brassiceae</taxon>
        <taxon>Raphanus</taxon>
    </lineage>
</organism>
<dbReference type="OrthoDB" id="2143914at2759"/>
<dbReference type="AlphaFoldDB" id="A0A6J0JSG8"/>
<keyword evidence="2" id="KW-0677">Repeat</keyword>
<dbReference type="GO" id="GO:0045893">
    <property type="term" value="P:positive regulation of DNA-templated transcription"/>
    <property type="evidence" value="ECO:0007669"/>
    <property type="project" value="UniProtKB-ARBA"/>
</dbReference>
<accession>A0A6J0JSG8</accession>
<feature type="domain" description="Myb-like" evidence="9">
    <location>
        <begin position="14"/>
        <end position="66"/>
    </location>
</feature>
<feature type="domain" description="HTH myb-type" evidence="10">
    <location>
        <begin position="18"/>
        <end position="66"/>
    </location>
</feature>
<sequence>MDGGGETRVTEAKVRGMKKGPWTATEDAILTEYVRKHGEGNWNAVQKNSGLFRCGKSCRLRWANHLRPNLKKGSFSPEEEKMIIELHARLGNKWARMASQLPGRTDNEIKNYWNTRMKRRQRDGLPLYPQETQHQGVGNDDDDQFEFNSFQFQNQDHGNHQNMLQYTNSSNTPSSSSSFSSSSSQPSKRLCVDPLISSNPGLNQIPESPMNFPMFSYYSNSLENNHSLENDNNNQFIKYSSSSSNEFCNPNQVLELPSENSDTNNTNRKDTDAMSYSSLLMGDHETKPSCFPFGLDNTLLELPSSKTPTHWFTSNTLLDDGVHLDPPAGNSGLLDAVLEESQALSRRGNFNDSTVSSGGLGEDQDKRVKMDWENRLINHNPSHLSSFETYPDYKRYNEPTMEKEIVDDDDDILTSLLNNFPSTTPLPDDWYGTKDIQTEVPPHGNHHDNNKVEPHKAQPSPSTVDHMASLGSCNWDIMPRIF</sequence>
<evidence type="ECO:0000256" key="4">
    <source>
        <dbReference type="ARBA" id="ARBA00023125"/>
    </source>
</evidence>
<dbReference type="GO" id="GO:0003677">
    <property type="term" value="F:DNA binding"/>
    <property type="evidence" value="ECO:0007669"/>
    <property type="project" value="UniProtKB-KW"/>
</dbReference>
<evidence type="ECO:0000259" key="9">
    <source>
        <dbReference type="PROSITE" id="PS50090"/>
    </source>
</evidence>
<comment type="subcellular location">
    <subcellularLocation>
        <location evidence="1">Nucleus</location>
    </subcellularLocation>
</comment>
<feature type="region of interest" description="Disordered" evidence="8">
    <location>
        <begin position="160"/>
        <end position="195"/>
    </location>
</feature>
<name>A0A6J0JSG8_RAPSA</name>
<dbReference type="PROSITE" id="PS50090">
    <property type="entry name" value="MYB_LIKE"/>
    <property type="match status" value="2"/>
</dbReference>
<feature type="region of interest" description="Disordered" evidence="8">
    <location>
        <begin position="438"/>
        <end position="465"/>
    </location>
</feature>
<dbReference type="GO" id="GO:0003700">
    <property type="term" value="F:DNA-binding transcription factor activity"/>
    <property type="evidence" value="ECO:0007669"/>
    <property type="project" value="UniProtKB-ARBA"/>
</dbReference>
<dbReference type="FunFam" id="1.10.10.60:FF:000404">
    <property type="entry name" value="Transcription factor MYB97"/>
    <property type="match status" value="1"/>
</dbReference>
<keyword evidence="11" id="KW-1185">Reference proteome</keyword>